<feature type="transmembrane region" description="Helical" evidence="1">
    <location>
        <begin position="30"/>
        <end position="53"/>
    </location>
</feature>
<dbReference type="EMBL" id="JAUCGR010000004">
    <property type="protein sequence ID" value="MDM7832388.1"/>
    <property type="molecule type" value="Genomic_DNA"/>
</dbReference>
<accession>A0ABT7S9T3</accession>
<keyword evidence="1" id="KW-0472">Membrane</keyword>
<protein>
    <recommendedName>
        <fullName evidence="4">Integral membrane protein</fullName>
    </recommendedName>
</protein>
<dbReference type="Proteomes" id="UP001321453">
    <property type="component" value="Unassembled WGS sequence"/>
</dbReference>
<organism evidence="2 3">
    <name type="scientific">Cellulomonas edaphi</name>
    <dbReference type="NCBI Taxonomy" id="3053468"/>
    <lineage>
        <taxon>Bacteria</taxon>
        <taxon>Bacillati</taxon>
        <taxon>Actinomycetota</taxon>
        <taxon>Actinomycetes</taxon>
        <taxon>Micrococcales</taxon>
        <taxon>Cellulomonadaceae</taxon>
        <taxon>Cellulomonas</taxon>
    </lineage>
</organism>
<reference evidence="2 3" key="1">
    <citation type="submission" date="2023-06" db="EMBL/GenBank/DDBJ databases">
        <title>Cellulomonas sp. MW9 Whole genome sequence.</title>
        <authorList>
            <person name="Park S."/>
        </authorList>
    </citation>
    <scope>NUCLEOTIDE SEQUENCE [LARGE SCALE GENOMIC DNA]</scope>
    <source>
        <strain evidence="2 3">MW9</strain>
    </source>
</reference>
<keyword evidence="3" id="KW-1185">Reference proteome</keyword>
<keyword evidence="1" id="KW-1133">Transmembrane helix</keyword>
<evidence type="ECO:0000313" key="2">
    <source>
        <dbReference type="EMBL" id="MDM7832388.1"/>
    </source>
</evidence>
<comment type="caution">
    <text evidence="2">The sequence shown here is derived from an EMBL/GenBank/DDBJ whole genome shotgun (WGS) entry which is preliminary data.</text>
</comment>
<sequence length="144" mass="14858">MTTPEPLRSGAPEADAAAAGQRSRTIRTAAAMLVSTLAALIGIAVLVVGWLSVARTTLAVTDEGTEPCLVAYGAEGAPRAGARVHYEILPARSVCSWEVDGVREDVVVAQASTATTAVGTVLVVGGVIGTVTLLLVQRRRRVPR</sequence>
<name>A0ABT7S9T3_9CELL</name>
<evidence type="ECO:0000256" key="1">
    <source>
        <dbReference type="SAM" id="Phobius"/>
    </source>
</evidence>
<proteinExistence type="predicted"/>
<feature type="transmembrane region" description="Helical" evidence="1">
    <location>
        <begin position="117"/>
        <end position="136"/>
    </location>
</feature>
<dbReference type="RefSeq" id="WP_289447884.1">
    <property type="nucleotide sequence ID" value="NZ_JAUCGR010000004.1"/>
</dbReference>
<evidence type="ECO:0008006" key="4">
    <source>
        <dbReference type="Google" id="ProtNLM"/>
    </source>
</evidence>
<gene>
    <name evidence="2" type="ORF">QRT05_13690</name>
</gene>
<keyword evidence="1" id="KW-0812">Transmembrane</keyword>
<evidence type="ECO:0000313" key="3">
    <source>
        <dbReference type="Proteomes" id="UP001321453"/>
    </source>
</evidence>